<dbReference type="InterPro" id="IPR013320">
    <property type="entry name" value="ConA-like_dom_sf"/>
</dbReference>
<dbReference type="AlphaFoldDB" id="A0ABD2JQC4"/>
<sequence>MVEISCGGEKNEETLGIVKEIPRDPDPVRSLIQTQQLQEEKDKYVSIDQFGAILEKIDKLKQQKQDEKNTKSLVVQIEQLQNDQKALLGRITELEKQQKLEPNEKEMDNGAQIERTFEASAAADDNQQQKICQCREKLLKMEMNLSESQQLCQKMQQENMALKAELETQKRLAEHNEMQAMEEKTDNEKQKKNEMEKYDSVFQLTQKLENGQTKLFGRVDELEKQFKNLLQKKEEENCEYALTEQNEQKHKLDKTDNEQQLEFCEKFAKLELELSEKQNETLSLGRIAQLINEEKKQLDKITAEFNNRHEKQTVQNEFRQNCWDSLACHNRLFINDKHLTINYRGFLMFGYCSIFAKHSILLNKDCSHIFYFEISVIKMKSDAIIGFAPKQPKMPLDGTILNRCGTYAYSSTANCVLNGSWKNADIKFFPGDIVGCGVNLATQQIFFTKNGHRLDFVFLHNHLFDASSADQLFPFVILWNSGDQIETNFGPKFKFDLATL</sequence>
<dbReference type="Gene3D" id="2.60.120.920">
    <property type="match status" value="1"/>
</dbReference>
<dbReference type="Pfam" id="PF00622">
    <property type="entry name" value="SPRY"/>
    <property type="match status" value="1"/>
</dbReference>
<dbReference type="InterPro" id="IPR043136">
    <property type="entry name" value="B30.2/SPRY_sf"/>
</dbReference>
<evidence type="ECO:0000259" key="2">
    <source>
        <dbReference type="PROSITE" id="PS50188"/>
    </source>
</evidence>
<dbReference type="PROSITE" id="PS50188">
    <property type="entry name" value="B302_SPRY"/>
    <property type="match status" value="1"/>
</dbReference>
<organism evidence="3 4">
    <name type="scientific">Heterodera schachtii</name>
    <name type="common">Sugarbeet cyst nematode worm</name>
    <name type="synonym">Tylenchus schachtii</name>
    <dbReference type="NCBI Taxonomy" id="97005"/>
    <lineage>
        <taxon>Eukaryota</taxon>
        <taxon>Metazoa</taxon>
        <taxon>Ecdysozoa</taxon>
        <taxon>Nematoda</taxon>
        <taxon>Chromadorea</taxon>
        <taxon>Rhabditida</taxon>
        <taxon>Tylenchina</taxon>
        <taxon>Tylenchomorpha</taxon>
        <taxon>Tylenchoidea</taxon>
        <taxon>Heteroderidae</taxon>
        <taxon>Heteroderinae</taxon>
        <taxon>Heterodera</taxon>
    </lineage>
</organism>
<protein>
    <recommendedName>
        <fullName evidence="2">B30.2/SPRY domain-containing protein</fullName>
    </recommendedName>
</protein>
<accession>A0ABD2JQC4</accession>
<dbReference type="SUPFAM" id="SSF49899">
    <property type="entry name" value="Concanavalin A-like lectins/glucanases"/>
    <property type="match status" value="1"/>
</dbReference>
<evidence type="ECO:0000256" key="1">
    <source>
        <dbReference type="SAM" id="Coils"/>
    </source>
</evidence>
<proteinExistence type="predicted"/>
<keyword evidence="1" id="KW-0175">Coiled coil</keyword>
<dbReference type="EMBL" id="JBICCN010000118">
    <property type="protein sequence ID" value="KAL3092755.1"/>
    <property type="molecule type" value="Genomic_DNA"/>
</dbReference>
<dbReference type="Proteomes" id="UP001620645">
    <property type="component" value="Unassembled WGS sequence"/>
</dbReference>
<dbReference type="CDD" id="cd12885">
    <property type="entry name" value="SPRY_RanBP_like"/>
    <property type="match status" value="1"/>
</dbReference>
<dbReference type="SMART" id="SM00449">
    <property type="entry name" value="SPRY"/>
    <property type="match status" value="1"/>
</dbReference>
<dbReference type="InterPro" id="IPR003877">
    <property type="entry name" value="SPRY_dom"/>
</dbReference>
<gene>
    <name evidence="3" type="ORF">niasHS_007964</name>
</gene>
<comment type="caution">
    <text evidence="3">The sequence shown here is derived from an EMBL/GenBank/DDBJ whole genome shotgun (WGS) entry which is preliminary data.</text>
</comment>
<name>A0ABD2JQC4_HETSC</name>
<dbReference type="InterPro" id="IPR044736">
    <property type="entry name" value="Gid1/RanBPM/SPLA_SPRY"/>
</dbReference>
<dbReference type="InterPro" id="IPR001870">
    <property type="entry name" value="B30.2/SPRY"/>
</dbReference>
<keyword evidence="4" id="KW-1185">Reference proteome</keyword>
<evidence type="ECO:0000313" key="3">
    <source>
        <dbReference type="EMBL" id="KAL3092755.1"/>
    </source>
</evidence>
<feature type="coiled-coil region" evidence="1">
    <location>
        <begin position="138"/>
        <end position="246"/>
    </location>
</feature>
<reference evidence="3 4" key="1">
    <citation type="submission" date="2024-10" db="EMBL/GenBank/DDBJ databases">
        <authorList>
            <person name="Kim D."/>
        </authorList>
    </citation>
    <scope>NUCLEOTIDE SEQUENCE [LARGE SCALE GENOMIC DNA]</scope>
    <source>
        <strain evidence="3">Taebaek</strain>
    </source>
</reference>
<evidence type="ECO:0000313" key="4">
    <source>
        <dbReference type="Proteomes" id="UP001620645"/>
    </source>
</evidence>
<feature type="domain" description="B30.2/SPRY" evidence="2">
    <location>
        <begin position="301"/>
        <end position="494"/>
    </location>
</feature>